<dbReference type="InterPro" id="IPR011042">
    <property type="entry name" value="6-blade_b-propeller_TolB-like"/>
</dbReference>
<reference evidence="2 3" key="1">
    <citation type="journal article" date="2019" name="Nat. Ecol. Evol.">
        <title>Megaphylogeny resolves global patterns of mushroom evolution.</title>
        <authorList>
            <person name="Varga T."/>
            <person name="Krizsan K."/>
            <person name="Foldi C."/>
            <person name="Dima B."/>
            <person name="Sanchez-Garcia M."/>
            <person name="Sanchez-Ramirez S."/>
            <person name="Szollosi G.J."/>
            <person name="Szarkandi J.G."/>
            <person name="Papp V."/>
            <person name="Albert L."/>
            <person name="Andreopoulos W."/>
            <person name="Angelini C."/>
            <person name="Antonin V."/>
            <person name="Barry K.W."/>
            <person name="Bougher N.L."/>
            <person name="Buchanan P."/>
            <person name="Buyck B."/>
            <person name="Bense V."/>
            <person name="Catcheside P."/>
            <person name="Chovatia M."/>
            <person name="Cooper J."/>
            <person name="Damon W."/>
            <person name="Desjardin D."/>
            <person name="Finy P."/>
            <person name="Geml J."/>
            <person name="Haridas S."/>
            <person name="Hughes K."/>
            <person name="Justo A."/>
            <person name="Karasinski D."/>
            <person name="Kautmanova I."/>
            <person name="Kiss B."/>
            <person name="Kocsube S."/>
            <person name="Kotiranta H."/>
            <person name="LaButti K.M."/>
            <person name="Lechner B.E."/>
            <person name="Liimatainen K."/>
            <person name="Lipzen A."/>
            <person name="Lukacs Z."/>
            <person name="Mihaltcheva S."/>
            <person name="Morgado L.N."/>
            <person name="Niskanen T."/>
            <person name="Noordeloos M.E."/>
            <person name="Ohm R.A."/>
            <person name="Ortiz-Santana B."/>
            <person name="Ovrebo C."/>
            <person name="Racz N."/>
            <person name="Riley R."/>
            <person name="Savchenko A."/>
            <person name="Shiryaev A."/>
            <person name="Soop K."/>
            <person name="Spirin V."/>
            <person name="Szebenyi C."/>
            <person name="Tomsovsky M."/>
            <person name="Tulloss R.E."/>
            <person name="Uehling J."/>
            <person name="Grigoriev I.V."/>
            <person name="Vagvolgyi C."/>
            <person name="Papp T."/>
            <person name="Martin F.M."/>
            <person name="Miettinen O."/>
            <person name="Hibbett D.S."/>
            <person name="Nagy L.G."/>
        </authorList>
    </citation>
    <scope>NUCLEOTIDE SEQUENCE [LARGE SCALE GENOMIC DNA]</scope>
    <source>
        <strain evidence="2 3">HHB13444</strain>
    </source>
</reference>
<evidence type="ECO:0000259" key="1">
    <source>
        <dbReference type="Pfam" id="PF00326"/>
    </source>
</evidence>
<dbReference type="EMBL" id="ML211229">
    <property type="protein sequence ID" value="TFK85846.1"/>
    <property type="molecule type" value="Genomic_DNA"/>
</dbReference>
<dbReference type="GO" id="GO:0006508">
    <property type="term" value="P:proteolysis"/>
    <property type="evidence" value="ECO:0007669"/>
    <property type="project" value="InterPro"/>
</dbReference>
<accession>A0A5C3P861</accession>
<gene>
    <name evidence="2" type="ORF">K466DRAFT_600812</name>
</gene>
<dbReference type="Pfam" id="PF00326">
    <property type="entry name" value="Peptidase_S9"/>
    <property type="match status" value="1"/>
</dbReference>
<feature type="domain" description="Peptidase S9 prolyl oligopeptidase catalytic" evidence="1">
    <location>
        <begin position="452"/>
        <end position="647"/>
    </location>
</feature>
<evidence type="ECO:0000313" key="2">
    <source>
        <dbReference type="EMBL" id="TFK85846.1"/>
    </source>
</evidence>
<dbReference type="Proteomes" id="UP000308197">
    <property type="component" value="Unassembled WGS sequence"/>
</dbReference>
<evidence type="ECO:0000313" key="3">
    <source>
        <dbReference type="Proteomes" id="UP000308197"/>
    </source>
</evidence>
<dbReference type="PANTHER" id="PTHR43056">
    <property type="entry name" value="PEPTIDASE S9 PROLYL OLIGOPEPTIDASE"/>
    <property type="match status" value="1"/>
</dbReference>
<dbReference type="SUPFAM" id="SSF82171">
    <property type="entry name" value="DPP6 N-terminal domain-like"/>
    <property type="match status" value="1"/>
</dbReference>
<dbReference type="InParanoid" id="A0A5C3P861"/>
<dbReference type="InterPro" id="IPR050585">
    <property type="entry name" value="Xaa-Pro_dipeptidyl-ppase/CocE"/>
</dbReference>
<dbReference type="STRING" id="1314778.A0A5C3P861"/>
<dbReference type="SUPFAM" id="SSF53474">
    <property type="entry name" value="alpha/beta-Hydrolases"/>
    <property type="match status" value="1"/>
</dbReference>
<dbReference type="GO" id="GO:0008236">
    <property type="term" value="F:serine-type peptidase activity"/>
    <property type="evidence" value="ECO:0007669"/>
    <property type="project" value="InterPro"/>
</dbReference>
<dbReference type="PANTHER" id="PTHR43056:SF5">
    <property type="entry name" value="PEPTIDASE S9 PROLYL OLIGOPEPTIDASE CATALYTIC DOMAIN-CONTAINING PROTEIN"/>
    <property type="match status" value="1"/>
</dbReference>
<sequence>MARTTAPYGTWKSPITADVVLKSGGNVDELFVDPITSTIYHIEKRPAEGGRMVIVDTEKGEDVVGKEWNVRTAVHEYGGAPATAYGGVIYFSHLSDGRVYKLEEGKQPRAVTPENKNYRYANISVHPQQPHLLVAILEDHTKPDPAHVVNTLCLINTKENTVSPLVTGADFYAKPFVTPDGTHIAWVQWFHPDMPWEGAEVCVAEVKADKSSLVLANTKVVAGKRLEVAVGYPAWASNDLLLFVSDESGYYNPWTYSVSSGKASPVLSQPVAEDFAEPMWLIAYNFGVPLDQEGKMALFTALREGRNVLYLVSLQGGTLEELESPYVTISFVQRVTHDAAVFLGERNDEDERTVLCNIKDYAKPKFTALGLQSGSDDLPFPHSYISEPQAITLKVPETGEPVHVLYYPPTNPDYVAPDGERPPAVFSIHGGPTSRTKQGLNLKHQFFTTRGVDVNYGGSSGYGRKYIKRLEGNWGIADVQDSVVAVQQLAAAPYSLIDPQRTAITGGSAGGYTVLKVLCSAPDAFAAGTSSFGISDFFKLAEFTHKFESQYLFKLIGGRPEEIPDVYRERSPVFLADKIRAPLLVLQGSEDKVVPPNQAEAIVETIKKQGGRVEYVVFEGEGHGWRKEENIRAALEKELSFYENVFALKK</sequence>
<dbReference type="Gene3D" id="2.120.10.30">
    <property type="entry name" value="TolB, C-terminal domain"/>
    <property type="match status" value="1"/>
</dbReference>
<protein>
    <submittedName>
        <fullName evidence="2">Alpha/beta-hydrolase</fullName>
    </submittedName>
</protein>
<dbReference type="InterPro" id="IPR001375">
    <property type="entry name" value="Peptidase_S9_cat"/>
</dbReference>
<organism evidence="2 3">
    <name type="scientific">Polyporus arcularius HHB13444</name>
    <dbReference type="NCBI Taxonomy" id="1314778"/>
    <lineage>
        <taxon>Eukaryota</taxon>
        <taxon>Fungi</taxon>
        <taxon>Dikarya</taxon>
        <taxon>Basidiomycota</taxon>
        <taxon>Agaricomycotina</taxon>
        <taxon>Agaricomycetes</taxon>
        <taxon>Polyporales</taxon>
        <taxon>Polyporaceae</taxon>
        <taxon>Polyporus</taxon>
    </lineage>
</organism>
<name>A0A5C3P861_9APHY</name>
<keyword evidence="3" id="KW-1185">Reference proteome</keyword>
<proteinExistence type="predicted"/>
<dbReference type="AlphaFoldDB" id="A0A5C3P861"/>
<dbReference type="InterPro" id="IPR029058">
    <property type="entry name" value="AB_hydrolase_fold"/>
</dbReference>
<keyword evidence="2" id="KW-0378">Hydrolase</keyword>
<dbReference type="Gene3D" id="3.40.50.1820">
    <property type="entry name" value="alpha/beta hydrolase"/>
    <property type="match status" value="1"/>
</dbReference>